<dbReference type="Proteomes" id="UP000694564">
    <property type="component" value="Chromosome 1"/>
</dbReference>
<reference evidence="2" key="3">
    <citation type="submission" date="2025-09" db="UniProtKB">
        <authorList>
            <consortium name="Ensembl"/>
        </authorList>
    </citation>
    <scope>IDENTIFICATION</scope>
</reference>
<dbReference type="GeneTree" id="ENSGT01010000228850"/>
<reference evidence="2" key="2">
    <citation type="submission" date="2025-08" db="UniProtKB">
        <authorList>
            <consortium name="Ensembl"/>
        </authorList>
    </citation>
    <scope>IDENTIFICATION</scope>
</reference>
<feature type="compositionally biased region" description="Basic and acidic residues" evidence="1">
    <location>
        <begin position="292"/>
        <end position="315"/>
    </location>
</feature>
<evidence type="ECO:0000313" key="2">
    <source>
        <dbReference type="Ensembl" id="ENSSVLP00005002467.1"/>
    </source>
</evidence>
<accession>A0A8D2AIK5</accession>
<keyword evidence="3" id="KW-1185">Reference proteome</keyword>
<name>A0A8D2AIK5_SCIVU</name>
<dbReference type="Ensembl" id="ENSSVLT00005002705.1">
    <property type="protein sequence ID" value="ENSSVLP00005002467.1"/>
    <property type="gene ID" value="ENSSVLG00005001992.1"/>
</dbReference>
<sequence>MFPSQTKKKCPELNKLHPQLSLLTVHSTQEEDISFQTANISINDQSKGMPKQEALQESPLGSFNYLLSQPIITDLRPNLDLQDDEILHDYNPWPITSENKITESNASVIEISDDLVVSSCALQNTQVNEAKSEGETLSSTTQYACDFNLILEDSGDNRQNSQSLEHVGKKNSLCDFVVNSRAGKTHLNLDHSNKKDDEPEEVVVNVKSRRKERRIISVDEDEDDCFEGTSNMSSFSTSSFQFSSVKQFDASTPQNDSHLSGRFFSPKIPDSVNKSINSRRFPGRFDSSSETDGAKDDLEEKESDEASEHTEEGPSREMLSSENKFIGLTVSKPLDSSSQTSISVPKPLSDEVLVDSPQDKSVEAADDYENLVTHRKELKECGKIQEALNCFVKALDIKSADPEQLNNT</sequence>
<organism evidence="2 3">
    <name type="scientific">Sciurus vulgaris</name>
    <name type="common">Eurasian red squirrel</name>
    <dbReference type="NCBI Taxonomy" id="55149"/>
    <lineage>
        <taxon>Eukaryota</taxon>
        <taxon>Metazoa</taxon>
        <taxon>Chordata</taxon>
        <taxon>Craniata</taxon>
        <taxon>Vertebrata</taxon>
        <taxon>Euteleostomi</taxon>
        <taxon>Mammalia</taxon>
        <taxon>Eutheria</taxon>
        <taxon>Euarchontoglires</taxon>
        <taxon>Glires</taxon>
        <taxon>Rodentia</taxon>
        <taxon>Sciuromorpha</taxon>
        <taxon>Sciuridae</taxon>
        <taxon>Sciurinae</taxon>
        <taxon>Sciurini</taxon>
        <taxon>Sciurus</taxon>
    </lineage>
</organism>
<evidence type="ECO:0000256" key="1">
    <source>
        <dbReference type="SAM" id="MobiDB-lite"/>
    </source>
</evidence>
<evidence type="ECO:0000313" key="3">
    <source>
        <dbReference type="Proteomes" id="UP000694564"/>
    </source>
</evidence>
<feature type="compositionally biased region" description="Polar residues" evidence="1">
    <location>
        <begin position="334"/>
        <end position="343"/>
    </location>
</feature>
<dbReference type="OrthoDB" id="413460at2759"/>
<protein>
    <submittedName>
        <fullName evidence="2">Uncharacterized protein</fullName>
    </submittedName>
</protein>
<feature type="region of interest" description="Disordered" evidence="1">
    <location>
        <begin position="274"/>
        <end position="350"/>
    </location>
</feature>
<reference evidence="2" key="1">
    <citation type="submission" date="2020-06" db="EMBL/GenBank/DDBJ databases">
        <authorList>
            <consortium name="Wellcome Sanger Institute Data Sharing"/>
        </authorList>
    </citation>
    <scope>NUCLEOTIDE SEQUENCE [LARGE SCALE GENOMIC DNA]</scope>
</reference>
<dbReference type="AlphaFoldDB" id="A0A8D2AIK5"/>
<proteinExistence type="predicted"/>